<dbReference type="PANTHER" id="PTHR31679:SF2">
    <property type="entry name" value="PEROXISOMAL MEMBRANE PROTEIN PEX30-RELATED"/>
    <property type="match status" value="1"/>
</dbReference>
<organism evidence="8 9">
    <name type="scientific">Rhodocollybia butyracea</name>
    <dbReference type="NCBI Taxonomy" id="206335"/>
    <lineage>
        <taxon>Eukaryota</taxon>
        <taxon>Fungi</taxon>
        <taxon>Dikarya</taxon>
        <taxon>Basidiomycota</taxon>
        <taxon>Agaricomycotina</taxon>
        <taxon>Agaricomycetes</taxon>
        <taxon>Agaricomycetidae</taxon>
        <taxon>Agaricales</taxon>
        <taxon>Marasmiineae</taxon>
        <taxon>Omphalotaceae</taxon>
        <taxon>Rhodocollybia</taxon>
    </lineage>
</organism>
<evidence type="ECO:0000256" key="2">
    <source>
        <dbReference type="ARBA" id="ARBA00022692"/>
    </source>
</evidence>
<feature type="region of interest" description="Disordered" evidence="5">
    <location>
        <begin position="268"/>
        <end position="297"/>
    </location>
</feature>
<evidence type="ECO:0000256" key="4">
    <source>
        <dbReference type="ARBA" id="ARBA00023136"/>
    </source>
</evidence>
<evidence type="ECO:0000313" key="9">
    <source>
        <dbReference type="Proteomes" id="UP000772434"/>
    </source>
</evidence>
<dbReference type="InterPro" id="IPR010482">
    <property type="entry name" value="TECPR1-like_DysF"/>
</dbReference>
<evidence type="ECO:0000256" key="6">
    <source>
        <dbReference type="SAM" id="Phobius"/>
    </source>
</evidence>
<evidence type="ECO:0000256" key="5">
    <source>
        <dbReference type="SAM" id="MobiDB-lite"/>
    </source>
</evidence>
<feature type="transmembrane region" description="Helical" evidence="6">
    <location>
        <begin position="89"/>
        <end position="107"/>
    </location>
</feature>
<proteinExistence type="predicted"/>
<dbReference type="EMBL" id="JADNRY010000035">
    <property type="protein sequence ID" value="KAF9071076.1"/>
    <property type="molecule type" value="Genomic_DNA"/>
</dbReference>
<dbReference type="PANTHER" id="PTHR31679">
    <property type="entry name" value="PEROXISOMAL MEMBRANE PROTEIN PEX30-RELATED"/>
    <property type="match status" value="1"/>
</dbReference>
<feature type="compositionally biased region" description="Polar residues" evidence="5">
    <location>
        <begin position="362"/>
        <end position="380"/>
    </location>
</feature>
<name>A0A9P5PRU3_9AGAR</name>
<keyword evidence="9" id="KW-1185">Reference proteome</keyword>
<keyword evidence="3 6" id="KW-1133">Transmembrane helix</keyword>
<comment type="subcellular location">
    <subcellularLocation>
        <location evidence="1">Endomembrane system</location>
        <topology evidence="1">Multi-pass membrane protein</topology>
    </subcellularLocation>
</comment>
<dbReference type="GO" id="GO:0007031">
    <property type="term" value="P:peroxisome organization"/>
    <property type="evidence" value="ECO:0007669"/>
    <property type="project" value="UniProtKB-ARBA"/>
</dbReference>
<keyword evidence="2 6" id="KW-0812">Transmembrane</keyword>
<dbReference type="SMART" id="SM00693">
    <property type="entry name" value="DysFN"/>
    <property type="match status" value="1"/>
</dbReference>
<protein>
    <submittedName>
        <fullName evidence="8">Integral peroxisomal membrane peroxin-domain-containing protein</fullName>
    </submittedName>
</protein>
<dbReference type="OrthoDB" id="5586090at2759"/>
<evidence type="ECO:0000256" key="1">
    <source>
        <dbReference type="ARBA" id="ARBA00004127"/>
    </source>
</evidence>
<dbReference type="Proteomes" id="UP000772434">
    <property type="component" value="Unassembled WGS sequence"/>
</dbReference>
<dbReference type="GO" id="GO:0012505">
    <property type="term" value="C:endomembrane system"/>
    <property type="evidence" value="ECO:0007669"/>
    <property type="project" value="UniProtKB-SubCell"/>
</dbReference>
<accession>A0A9P5PRU3</accession>
<feature type="region of interest" description="Disordered" evidence="5">
    <location>
        <begin position="353"/>
        <end position="405"/>
    </location>
</feature>
<evidence type="ECO:0000259" key="7">
    <source>
        <dbReference type="SMART" id="SM00693"/>
    </source>
</evidence>
<dbReference type="Pfam" id="PF06398">
    <property type="entry name" value="Pex24p"/>
    <property type="match status" value="1"/>
</dbReference>
<reference evidence="8" key="1">
    <citation type="submission" date="2020-11" db="EMBL/GenBank/DDBJ databases">
        <authorList>
            <consortium name="DOE Joint Genome Institute"/>
            <person name="Ahrendt S."/>
            <person name="Riley R."/>
            <person name="Andreopoulos W."/>
            <person name="Labutti K."/>
            <person name="Pangilinan J."/>
            <person name="Ruiz-Duenas F.J."/>
            <person name="Barrasa J.M."/>
            <person name="Sanchez-Garcia M."/>
            <person name="Camarero S."/>
            <person name="Miyauchi S."/>
            <person name="Serrano A."/>
            <person name="Linde D."/>
            <person name="Babiker R."/>
            <person name="Drula E."/>
            <person name="Ayuso-Fernandez I."/>
            <person name="Pacheco R."/>
            <person name="Padilla G."/>
            <person name="Ferreira P."/>
            <person name="Barriuso J."/>
            <person name="Kellner H."/>
            <person name="Castanera R."/>
            <person name="Alfaro M."/>
            <person name="Ramirez L."/>
            <person name="Pisabarro A.G."/>
            <person name="Kuo A."/>
            <person name="Tritt A."/>
            <person name="Lipzen A."/>
            <person name="He G."/>
            <person name="Yan M."/>
            <person name="Ng V."/>
            <person name="Cullen D."/>
            <person name="Martin F."/>
            <person name="Rosso M.-N."/>
            <person name="Henrissat B."/>
            <person name="Hibbett D."/>
            <person name="Martinez A.T."/>
            <person name="Grigoriev I.V."/>
        </authorList>
    </citation>
    <scope>NUCLEOTIDE SEQUENCE</scope>
    <source>
        <strain evidence="8">AH 40177</strain>
    </source>
</reference>
<sequence length="405" mass="45182">MPTTTTTNLHEFLSSTPFPLTDSLIRLSPYVYFARNVVEILSWSRPTSYDSWVALANSLQAVVTDLTTIQSLLPNNTVIPNTKPAFSTLLRVSLILYAPYLLLTYYVPLRVLIALLGTVLGTWKAPWAAVLRNTLRKSAWVRWSTCCIWSKLSGQPLSPPTLSYQTLAASNSVEPGASLRFLFTIYENQRWWVGLDYSAALLPNERPSWCSASLQPITGKRVKRTAIWKWEEPEWKVLIRKEDGAVSRVEKPIPSEDPNPSLLMKAAGKMKETQSTANGDGDYQHPEQDGTDDTEEENLDVATDADGWVYGDNKWEGRTSKGGMGKYTRYRRWTRVAVVTETVEVVEDGETGVDSVRDRTSNTDVSKITASPVTSSPSQGRTEDTPEGESPLRQRLKSALTKGTL</sequence>
<feature type="domain" description="Peroxin/Ferlin" evidence="7">
    <location>
        <begin position="178"/>
        <end position="238"/>
    </location>
</feature>
<keyword evidence="4 6" id="KW-0472">Membrane</keyword>
<dbReference type="GO" id="GO:0005778">
    <property type="term" value="C:peroxisomal membrane"/>
    <property type="evidence" value="ECO:0007669"/>
    <property type="project" value="TreeGrafter"/>
</dbReference>
<dbReference type="InterPro" id="IPR052646">
    <property type="entry name" value="Peroxisomal_PEX28-32"/>
</dbReference>
<dbReference type="InterPro" id="IPR006614">
    <property type="entry name" value="Peroxin/Ferlin"/>
</dbReference>
<evidence type="ECO:0000256" key="3">
    <source>
        <dbReference type="ARBA" id="ARBA00022989"/>
    </source>
</evidence>
<comment type="caution">
    <text evidence="8">The sequence shown here is derived from an EMBL/GenBank/DDBJ whole genome shotgun (WGS) entry which is preliminary data.</text>
</comment>
<dbReference type="AlphaFoldDB" id="A0A9P5PRU3"/>
<evidence type="ECO:0000313" key="8">
    <source>
        <dbReference type="EMBL" id="KAF9071076.1"/>
    </source>
</evidence>
<gene>
    <name evidence="8" type="ORF">BDP27DRAFT_1382556</name>
</gene>